<accession>A0A1I3USG0</accession>
<dbReference type="Proteomes" id="UP000199548">
    <property type="component" value="Unassembled WGS sequence"/>
</dbReference>
<keyword evidence="2" id="KW-1185">Reference proteome</keyword>
<dbReference type="PANTHER" id="PTHR30160">
    <property type="entry name" value="TETRAACYLDISACCHARIDE 4'-KINASE-RELATED"/>
    <property type="match status" value="1"/>
</dbReference>
<dbReference type="STRING" id="420953.SAMN05192543_11266"/>
<dbReference type="SUPFAM" id="SSF53756">
    <property type="entry name" value="UDP-Glycosyltransferase/glycogen phosphorylase"/>
    <property type="match status" value="1"/>
</dbReference>
<sequence length="348" mass="38197">MPFLDPVSALSNPGSLLSHDNQIVASYDLEVTDAPVDTYRALSSVAAIRNANIAPFNIDYSDVTHVHVINGMGVTLGDSIMGLTALAAIKKQHPALSFTIYRPNQAPTYVKQLYELAAPVIGSVVDLPVPLASLPNDELQLDIGNHLFWTNFASMPMIDFFLWALGIEPGDIKAQDKSNDWLKQVAVPALKSTWAPQEYVLLCATASTPVRSIPDSFRSEVVDRLWERFHLPVLGFGAIGHDHYTDITSLSPDTTHFLAWVKNARFLVTSDTAAVHIAAGFDVPTAAFFTTIPGDMRVRDYRHCTFLDLDVPELQGMHASGRAHDLETVDRAYAGLKATNWAERMLIG</sequence>
<dbReference type="Gene3D" id="3.40.50.2000">
    <property type="entry name" value="Glycogen Phosphorylase B"/>
    <property type="match status" value="1"/>
</dbReference>
<dbReference type="RefSeq" id="WP_091019311.1">
    <property type="nucleotide sequence ID" value="NZ_CP041745.1"/>
</dbReference>
<evidence type="ECO:0008006" key="3">
    <source>
        <dbReference type="Google" id="ProtNLM"/>
    </source>
</evidence>
<gene>
    <name evidence="1" type="ORF">SAMN05192543_11266</name>
</gene>
<dbReference type="GO" id="GO:0008713">
    <property type="term" value="F:ADP-heptose-lipopolysaccharide heptosyltransferase activity"/>
    <property type="evidence" value="ECO:0007669"/>
    <property type="project" value="TreeGrafter"/>
</dbReference>
<proteinExistence type="predicted"/>
<protein>
    <recommendedName>
        <fullName evidence="3">ADP-heptose:LPS heptosyltransferase</fullName>
    </recommendedName>
</protein>
<evidence type="ECO:0000313" key="1">
    <source>
        <dbReference type="EMBL" id="SFJ85865.1"/>
    </source>
</evidence>
<organism evidence="1 2">
    <name type="scientific">Paraburkholderia megapolitana</name>
    <dbReference type="NCBI Taxonomy" id="420953"/>
    <lineage>
        <taxon>Bacteria</taxon>
        <taxon>Pseudomonadati</taxon>
        <taxon>Pseudomonadota</taxon>
        <taxon>Betaproteobacteria</taxon>
        <taxon>Burkholderiales</taxon>
        <taxon>Burkholderiaceae</taxon>
        <taxon>Paraburkholderia</taxon>
    </lineage>
</organism>
<name>A0A1I3USG0_9BURK</name>
<dbReference type="InterPro" id="IPR051199">
    <property type="entry name" value="LPS_LOS_Heptosyltrfase"/>
</dbReference>
<dbReference type="GO" id="GO:0009244">
    <property type="term" value="P:lipopolysaccharide core region biosynthetic process"/>
    <property type="evidence" value="ECO:0007669"/>
    <property type="project" value="TreeGrafter"/>
</dbReference>
<evidence type="ECO:0000313" key="2">
    <source>
        <dbReference type="Proteomes" id="UP000199548"/>
    </source>
</evidence>
<reference evidence="1 2" key="1">
    <citation type="submission" date="2016-10" db="EMBL/GenBank/DDBJ databases">
        <authorList>
            <person name="de Groot N.N."/>
        </authorList>
    </citation>
    <scope>NUCLEOTIDE SEQUENCE [LARGE SCALE GENOMIC DNA]</scope>
    <source>
        <strain evidence="1 2">LMG 23650</strain>
    </source>
</reference>
<dbReference type="EMBL" id="FOQU01000012">
    <property type="protein sequence ID" value="SFJ85865.1"/>
    <property type="molecule type" value="Genomic_DNA"/>
</dbReference>
<dbReference type="GO" id="GO:0005829">
    <property type="term" value="C:cytosol"/>
    <property type="evidence" value="ECO:0007669"/>
    <property type="project" value="TreeGrafter"/>
</dbReference>
<dbReference type="OrthoDB" id="8581113at2"/>
<dbReference type="AlphaFoldDB" id="A0A1I3USG0"/>